<dbReference type="GO" id="GO:0005737">
    <property type="term" value="C:cytoplasm"/>
    <property type="evidence" value="ECO:0007669"/>
    <property type="project" value="UniProtKB-SubCell"/>
</dbReference>
<keyword evidence="7" id="KW-1185">Reference proteome</keyword>
<dbReference type="KEGG" id="nnu:104605526"/>
<protein>
    <submittedName>
        <fullName evidence="8">Thioredoxin H2-1-like</fullName>
    </submittedName>
</protein>
<evidence type="ECO:0000256" key="2">
    <source>
        <dbReference type="ARBA" id="ARBA00022448"/>
    </source>
</evidence>
<evidence type="ECO:0000313" key="7">
    <source>
        <dbReference type="Proteomes" id="UP000189703"/>
    </source>
</evidence>
<dbReference type="AlphaFoldDB" id="A0A1U8AMG8"/>
<dbReference type="Proteomes" id="UP000189703">
    <property type="component" value="Unplaced"/>
</dbReference>
<dbReference type="Pfam" id="PF00085">
    <property type="entry name" value="Thioredoxin"/>
    <property type="match status" value="1"/>
</dbReference>
<dbReference type="RefSeq" id="XP_010268629.1">
    <property type="nucleotide sequence ID" value="XM_010270327.2"/>
</dbReference>
<keyword evidence="5" id="KW-1015">Disulfide bond</keyword>
<keyword evidence="4" id="KW-0249">Electron transport</keyword>
<dbReference type="GeneID" id="104605526"/>
<evidence type="ECO:0000256" key="3">
    <source>
        <dbReference type="ARBA" id="ARBA00022490"/>
    </source>
</evidence>
<dbReference type="PANTHER" id="PTHR10438:SF453">
    <property type="entry name" value="THIOREDOXIN H4-RELATED"/>
    <property type="match status" value="1"/>
</dbReference>
<comment type="subcellular location">
    <subcellularLocation>
        <location evidence="1">Cytoplasm</location>
    </subcellularLocation>
</comment>
<name>A0A1U8AMG8_NELNU</name>
<dbReference type="SUPFAM" id="SSF52833">
    <property type="entry name" value="Thioredoxin-like"/>
    <property type="match status" value="1"/>
</dbReference>
<keyword evidence="3" id="KW-0963">Cytoplasm</keyword>
<evidence type="ECO:0000256" key="6">
    <source>
        <dbReference type="ARBA" id="ARBA00023284"/>
    </source>
</evidence>
<organism evidence="7 8">
    <name type="scientific">Nelumbo nucifera</name>
    <name type="common">Sacred lotus</name>
    <dbReference type="NCBI Taxonomy" id="4432"/>
    <lineage>
        <taxon>Eukaryota</taxon>
        <taxon>Viridiplantae</taxon>
        <taxon>Streptophyta</taxon>
        <taxon>Embryophyta</taxon>
        <taxon>Tracheophyta</taxon>
        <taxon>Spermatophyta</taxon>
        <taxon>Magnoliopsida</taxon>
        <taxon>Proteales</taxon>
        <taxon>Nelumbonaceae</taxon>
        <taxon>Nelumbo</taxon>
    </lineage>
</organism>
<accession>A0A1U8AMG8</accession>
<reference evidence="8" key="1">
    <citation type="submission" date="2025-08" db="UniProtKB">
        <authorList>
            <consortium name="RefSeq"/>
        </authorList>
    </citation>
    <scope>IDENTIFICATION</scope>
</reference>
<gene>
    <name evidence="8" type="primary">LOC104605526</name>
</gene>
<evidence type="ECO:0000256" key="1">
    <source>
        <dbReference type="ARBA" id="ARBA00004496"/>
    </source>
</evidence>
<keyword evidence="2" id="KW-0813">Transport</keyword>
<dbReference type="InterPro" id="IPR050620">
    <property type="entry name" value="Thioredoxin_H-type-like"/>
</dbReference>
<dbReference type="Gene3D" id="3.40.30.10">
    <property type="entry name" value="Glutaredoxin"/>
    <property type="match status" value="1"/>
</dbReference>
<evidence type="ECO:0000313" key="8">
    <source>
        <dbReference type="RefSeq" id="XP_010268629.1"/>
    </source>
</evidence>
<evidence type="ECO:0000256" key="4">
    <source>
        <dbReference type="ARBA" id="ARBA00022982"/>
    </source>
</evidence>
<sequence length="117" mass="13355">MSSVQIPAGGKLYNFYDESTVQPILHNKDKMVLAFFSDPQDIDSFYYEQYVKRLAAQYLSVVFIKIDGKSLKNIAKTWKVNEFPTSVLIEKGDPKGTIVGRREGDLLKLLGKKHEQK</sequence>
<proteinExistence type="predicted"/>
<dbReference type="PANTHER" id="PTHR10438">
    <property type="entry name" value="THIOREDOXIN"/>
    <property type="match status" value="1"/>
</dbReference>
<dbReference type="CDD" id="cd02947">
    <property type="entry name" value="TRX_family"/>
    <property type="match status" value="1"/>
</dbReference>
<dbReference type="InterPro" id="IPR036249">
    <property type="entry name" value="Thioredoxin-like_sf"/>
</dbReference>
<evidence type="ECO:0000256" key="5">
    <source>
        <dbReference type="ARBA" id="ARBA00023157"/>
    </source>
</evidence>
<dbReference type="InterPro" id="IPR013766">
    <property type="entry name" value="Thioredoxin_domain"/>
</dbReference>
<keyword evidence="6" id="KW-0676">Redox-active center</keyword>